<evidence type="ECO:0000313" key="2">
    <source>
        <dbReference type="Proteomes" id="UP000789845"/>
    </source>
</evidence>
<reference evidence="1" key="1">
    <citation type="submission" date="2021-10" db="EMBL/GenBank/DDBJ databases">
        <authorList>
            <person name="Criscuolo A."/>
        </authorList>
    </citation>
    <scope>NUCLEOTIDE SEQUENCE</scope>
    <source>
        <strain evidence="1">CIP111885</strain>
    </source>
</reference>
<dbReference type="Proteomes" id="UP000789845">
    <property type="component" value="Unassembled WGS sequence"/>
</dbReference>
<proteinExistence type="predicted"/>
<organism evidence="1 2">
    <name type="scientific">Pseudoneobacillus rhizosphaerae</name>
    <dbReference type="NCBI Taxonomy" id="2880968"/>
    <lineage>
        <taxon>Bacteria</taxon>
        <taxon>Bacillati</taxon>
        <taxon>Bacillota</taxon>
        <taxon>Bacilli</taxon>
        <taxon>Bacillales</taxon>
        <taxon>Bacillaceae</taxon>
        <taxon>Pseudoneobacillus</taxon>
    </lineage>
</organism>
<keyword evidence="2" id="KW-1185">Reference proteome</keyword>
<sequence>MEIEDQNDYREQLLDWCKNIYIYWDNMKPRFSKLFDIKSLDEWEESCRILMDKLESDFEVNLEDYHKATRLYEQWEILFNESKGYQENVESLERNNGSISFSY</sequence>
<dbReference type="RefSeq" id="WP_230499081.1">
    <property type="nucleotide sequence ID" value="NZ_CAKJTG010000049.1"/>
</dbReference>
<comment type="caution">
    <text evidence="1">The sequence shown here is derived from an EMBL/GenBank/DDBJ whole genome shotgun (WGS) entry which is preliminary data.</text>
</comment>
<evidence type="ECO:0000313" key="1">
    <source>
        <dbReference type="EMBL" id="CAG9610723.1"/>
    </source>
</evidence>
<gene>
    <name evidence="1" type="ORF">NEOCIP111885_04499</name>
</gene>
<accession>A0A9C7GE90</accession>
<protein>
    <submittedName>
        <fullName evidence="1">Uncharacterized protein</fullName>
    </submittedName>
</protein>
<dbReference type="AlphaFoldDB" id="A0A9C7GE90"/>
<name>A0A9C7GE90_9BACI</name>
<dbReference type="EMBL" id="CAKJTG010000049">
    <property type="protein sequence ID" value="CAG9610723.1"/>
    <property type="molecule type" value="Genomic_DNA"/>
</dbReference>